<accession>A0A126QKN1</accession>
<organism evidence="2 4">
    <name type="scientific">Pseudodesulfovibrio indicus</name>
    <dbReference type="NCBI Taxonomy" id="1716143"/>
    <lineage>
        <taxon>Bacteria</taxon>
        <taxon>Pseudomonadati</taxon>
        <taxon>Thermodesulfobacteriota</taxon>
        <taxon>Desulfovibrionia</taxon>
        <taxon>Desulfovibrionales</taxon>
        <taxon>Desulfovibrionaceae</taxon>
    </lineage>
</organism>
<dbReference type="Proteomes" id="UP000295506">
    <property type="component" value="Unassembled WGS sequence"/>
</dbReference>
<sequence>MDFDYKTDPCPECGECGFMSPLVGAVDSDRTGFLRRRSPHRIGGDRAGIDEAGPEPFEAEEDWEESYYCSYCKSMIYL</sequence>
<evidence type="ECO:0000313" key="2">
    <source>
        <dbReference type="EMBL" id="TDT82728.1"/>
    </source>
</evidence>
<dbReference type="RefSeq" id="WP_066801343.1">
    <property type="nucleotide sequence ID" value="NZ_CP014206.1"/>
</dbReference>
<dbReference type="KEGG" id="dej:AWY79_05460"/>
<dbReference type="Proteomes" id="UP000055611">
    <property type="component" value="Chromosome"/>
</dbReference>
<dbReference type="EMBL" id="CP014206">
    <property type="protein sequence ID" value="AMK10600.1"/>
    <property type="molecule type" value="Genomic_DNA"/>
</dbReference>
<reference evidence="1 3" key="1">
    <citation type="journal article" date="2016" name="Front. Microbiol.">
        <title>Genome Sequence of the Piezophilic, Mesophilic Sulfate-Reducing Bacterium Desulfovibrio indicus J2T.</title>
        <authorList>
            <person name="Cao J."/>
            <person name="Maignien L."/>
            <person name="Shao Z."/>
            <person name="Alain K."/>
            <person name="Jebbar M."/>
        </authorList>
    </citation>
    <scope>NUCLEOTIDE SEQUENCE [LARGE SCALE GENOMIC DNA]</scope>
    <source>
        <strain evidence="1 3">J2</strain>
    </source>
</reference>
<protein>
    <submittedName>
        <fullName evidence="2">Uncharacterized protein</fullName>
    </submittedName>
</protein>
<reference evidence="2 4" key="2">
    <citation type="submission" date="2019-03" db="EMBL/GenBank/DDBJ databases">
        <title>Genomic Encyclopedia of Type Strains, Phase IV (KMG-IV): sequencing the most valuable type-strain genomes for metagenomic binning, comparative biology and taxonomic classification.</title>
        <authorList>
            <person name="Goeker M."/>
        </authorList>
    </citation>
    <scope>NUCLEOTIDE SEQUENCE [LARGE SCALE GENOMIC DNA]</scope>
    <source>
        <strain evidence="2 4">DSM 101483</strain>
    </source>
</reference>
<evidence type="ECO:0000313" key="3">
    <source>
        <dbReference type="Proteomes" id="UP000055611"/>
    </source>
</evidence>
<name>A0A126QKN1_9BACT</name>
<gene>
    <name evidence="1" type="ORF">AWY79_05460</name>
    <name evidence="2" type="ORF">EDC59_11640</name>
</gene>
<keyword evidence="3" id="KW-1185">Reference proteome</keyword>
<proteinExistence type="predicted"/>
<dbReference type="AlphaFoldDB" id="A0A126QKN1"/>
<evidence type="ECO:0000313" key="4">
    <source>
        <dbReference type="Proteomes" id="UP000295506"/>
    </source>
</evidence>
<evidence type="ECO:0000313" key="1">
    <source>
        <dbReference type="EMBL" id="AMK10600.1"/>
    </source>
</evidence>
<dbReference type="EMBL" id="SOBK01000016">
    <property type="protein sequence ID" value="TDT82728.1"/>
    <property type="molecule type" value="Genomic_DNA"/>
</dbReference>